<evidence type="ECO:0000313" key="1">
    <source>
        <dbReference type="EMBL" id="MCC9643720.1"/>
    </source>
</evidence>
<dbReference type="EMBL" id="JAJKFW010000025">
    <property type="protein sequence ID" value="MCC9643720.1"/>
    <property type="molecule type" value="Genomic_DNA"/>
</dbReference>
<dbReference type="Proteomes" id="UP001430306">
    <property type="component" value="Unassembled WGS sequence"/>
</dbReference>
<organism evidence="1 2">
    <name type="scientific">Rhodopirellula halodulae</name>
    <dbReference type="NCBI Taxonomy" id="2894198"/>
    <lineage>
        <taxon>Bacteria</taxon>
        <taxon>Pseudomonadati</taxon>
        <taxon>Planctomycetota</taxon>
        <taxon>Planctomycetia</taxon>
        <taxon>Pirellulales</taxon>
        <taxon>Pirellulaceae</taxon>
        <taxon>Rhodopirellula</taxon>
    </lineage>
</organism>
<proteinExistence type="predicted"/>
<dbReference type="Gene3D" id="3.40.50.12780">
    <property type="entry name" value="N-terminal domain of ligase-like"/>
    <property type="match status" value="1"/>
</dbReference>
<accession>A0ABS8NJI5</accession>
<keyword evidence="2" id="KW-1185">Reference proteome</keyword>
<evidence type="ECO:0008006" key="3">
    <source>
        <dbReference type="Google" id="ProtNLM"/>
    </source>
</evidence>
<reference evidence="1" key="1">
    <citation type="submission" date="2021-11" db="EMBL/GenBank/DDBJ databases">
        <title>Genome sequence.</title>
        <authorList>
            <person name="Sun Q."/>
        </authorList>
    </citation>
    <scope>NUCLEOTIDE SEQUENCE</scope>
    <source>
        <strain evidence="1">JC740</strain>
    </source>
</reference>
<gene>
    <name evidence="1" type="ORF">LOC71_15650</name>
</gene>
<sequence>MSLVGDTPAPIDPQVQAAADQALDQLNEHTLKTVHWHFSEDTGSPFWLEKKAELNFDPLKDVQSFDDLKKFPLFEDEWLRGGPIRRWVPKGHAEKPVYVFETGGTTGIPKSRMVIEDHWKDYELFSDTLPDEYFPKGANWLMLGPSGPRRLRLAVEHLAQHRGGICFCIDLDPRWVVKLIKKGWMDHLEEYKKHCIDQAVTILTAGHDVQCMFATPKLLESLGDALEEKGTSLAEVGIKGIFSGGTEFTPQWTRFAVEELLGGPPEEGGVFMTPTYGNTLMGLACSKPISAADGYKISYYAPQPRAVTEVVQFDDYNVKVGYGETGRVKLYTLTDEFFVPGFMERDEGEREQPFETYPWDGVSGVRPFHELASATTVGVY</sequence>
<evidence type="ECO:0000313" key="2">
    <source>
        <dbReference type="Proteomes" id="UP001430306"/>
    </source>
</evidence>
<protein>
    <recommendedName>
        <fullName evidence="3">Long-chain fatty acid--CoA ligase</fullName>
    </recommendedName>
</protein>
<dbReference type="SUPFAM" id="SSF56801">
    <property type="entry name" value="Acetyl-CoA synthetase-like"/>
    <property type="match status" value="1"/>
</dbReference>
<dbReference type="InterPro" id="IPR042099">
    <property type="entry name" value="ANL_N_sf"/>
</dbReference>
<dbReference type="RefSeq" id="WP_230254217.1">
    <property type="nucleotide sequence ID" value="NZ_JAJKFV010000029.1"/>
</dbReference>
<comment type="caution">
    <text evidence="1">The sequence shown here is derived from an EMBL/GenBank/DDBJ whole genome shotgun (WGS) entry which is preliminary data.</text>
</comment>
<name>A0ABS8NJI5_9BACT</name>